<dbReference type="OrthoDB" id="6713523at2"/>
<dbReference type="Proteomes" id="UP000245977">
    <property type="component" value="Chromosome"/>
</dbReference>
<name>A0A2S2FF30_9GAMM</name>
<proteinExistence type="predicted"/>
<dbReference type="AlphaFoldDB" id="A0A2S2FF30"/>
<organism evidence="2 3">
    <name type="scientific">Acinetobacter defluvii</name>
    <dbReference type="NCBI Taxonomy" id="1871111"/>
    <lineage>
        <taxon>Bacteria</taxon>
        <taxon>Pseudomonadati</taxon>
        <taxon>Pseudomonadota</taxon>
        <taxon>Gammaproteobacteria</taxon>
        <taxon>Moraxellales</taxon>
        <taxon>Moraxellaceae</taxon>
        <taxon>Acinetobacter</taxon>
    </lineage>
</organism>
<sequence>MNKKLLICGLIATGLVLTACVKKEEPKNDEPEKVETTQTQQPEPQPAQFENLETVDQEHDQQINQGGSSEQVNAGQTETTTPRNNVQPAPAPRVEQPKAVQTTEVTRTEQPKPAAPKPAPVETARTETPAPKANSATAQTEDDAVAAAIAAATPALKN</sequence>
<feature type="compositionally biased region" description="Basic and acidic residues" evidence="1">
    <location>
        <begin position="24"/>
        <end position="35"/>
    </location>
</feature>
<reference evidence="2" key="1">
    <citation type="submission" date="2019-08" db="EMBL/GenBank/DDBJ databases">
        <title>The complete genome of Acinetobacter defluvii strain WCHAD010030.</title>
        <authorList>
            <person name="Hu Y."/>
            <person name="Qin J."/>
            <person name="Feng Y."/>
            <person name="Zong Z."/>
        </authorList>
    </citation>
    <scope>NUCLEOTIDE SEQUENCE</scope>
    <source>
        <strain evidence="2">WCHA30</strain>
    </source>
</reference>
<protein>
    <submittedName>
        <fullName evidence="2">Internalin</fullName>
    </submittedName>
</protein>
<dbReference type="STRING" id="1871111.GCA_001704615_01872"/>
<gene>
    <name evidence="2" type="ORF">DJ533_10310</name>
</gene>
<dbReference type="EMBL" id="CP029397">
    <property type="protein sequence ID" value="AWL28932.1"/>
    <property type="molecule type" value="Genomic_DNA"/>
</dbReference>
<dbReference type="PROSITE" id="PS51257">
    <property type="entry name" value="PROKAR_LIPOPROTEIN"/>
    <property type="match status" value="1"/>
</dbReference>
<dbReference type="RefSeq" id="WP_065995298.1">
    <property type="nucleotide sequence ID" value="NZ_CP029397.2"/>
</dbReference>
<accession>A0A2S2FF30</accession>
<evidence type="ECO:0000256" key="1">
    <source>
        <dbReference type="SAM" id="MobiDB-lite"/>
    </source>
</evidence>
<dbReference type="KEGG" id="adv:DJ533_10310"/>
<feature type="compositionally biased region" description="Polar residues" evidence="1">
    <location>
        <begin position="62"/>
        <end position="87"/>
    </location>
</feature>
<feature type="region of interest" description="Disordered" evidence="1">
    <location>
        <begin position="24"/>
        <end position="142"/>
    </location>
</feature>
<evidence type="ECO:0000313" key="3">
    <source>
        <dbReference type="Proteomes" id="UP000245977"/>
    </source>
</evidence>
<evidence type="ECO:0000313" key="2">
    <source>
        <dbReference type="EMBL" id="AWL28932.1"/>
    </source>
</evidence>
<keyword evidence="3" id="KW-1185">Reference proteome</keyword>